<reference evidence="1 2" key="1">
    <citation type="journal article" date="2019" name="Int. J. Syst. Evol. Microbiol.">
        <title>The Global Catalogue of Microorganisms (GCM) 10K type strain sequencing project: providing services to taxonomists for standard genome sequencing and annotation.</title>
        <authorList>
            <consortium name="The Broad Institute Genomics Platform"/>
            <consortium name="The Broad Institute Genome Sequencing Center for Infectious Disease"/>
            <person name="Wu L."/>
            <person name="Ma J."/>
        </authorList>
    </citation>
    <scope>NUCLEOTIDE SEQUENCE [LARGE SCALE GENOMIC DNA]</scope>
    <source>
        <strain evidence="1 2">JCM 16114</strain>
    </source>
</reference>
<name>A0ABN3CZR1_9ACTN</name>
<dbReference type="EMBL" id="BAAAQX010000044">
    <property type="protein sequence ID" value="GAA2214796.1"/>
    <property type="molecule type" value="Genomic_DNA"/>
</dbReference>
<proteinExistence type="predicted"/>
<dbReference type="Pfam" id="PF21274">
    <property type="entry name" value="Rng_hyd_C"/>
    <property type="match status" value="1"/>
</dbReference>
<gene>
    <name evidence="1" type="ORF">GCM10009850_102620</name>
</gene>
<keyword evidence="2" id="KW-1185">Reference proteome</keyword>
<comment type="caution">
    <text evidence="1">The sequence shown here is derived from an EMBL/GenBank/DDBJ whole genome shotgun (WGS) entry which is preliminary data.</text>
</comment>
<sequence length="49" mass="5427">MRYAAGPAQDDLGTGAVLVRPDGIVAWTSDHDPDPEAFERAARQWFGRR</sequence>
<accession>A0ABN3CZR1</accession>
<evidence type="ECO:0000313" key="1">
    <source>
        <dbReference type="EMBL" id="GAA2214796.1"/>
    </source>
</evidence>
<organism evidence="1 2">
    <name type="scientific">Nonomuraea monospora</name>
    <dbReference type="NCBI Taxonomy" id="568818"/>
    <lineage>
        <taxon>Bacteria</taxon>
        <taxon>Bacillati</taxon>
        <taxon>Actinomycetota</taxon>
        <taxon>Actinomycetes</taxon>
        <taxon>Streptosporangiales</taxon>
        <taxon>Streptosporangiaceae</taxon>
        <taxon>Nonomuraea</taxon>
    </lineage>
</organism>
<protein>
    <submittedName>
        <fullName evidence="1">Uncharacterized protein</fullName>
    </submittedName>
</protein>
<evidence type="ECO:0000313" key="2">
    <source>
        <dbReference type="Proteomes" id="UP001499843"/>
    </source>
</evidence>
<dbReference type="Proteomes" id="UP001499843">
    <property type="component" value="Unassembled WGS sequence"/>
</dbReference>
<dbReference type="Gene3D" id="3.40.30.120">
    <property type="match status" value="1"/>
</dbReference>